<reference evidence="9 10" key="1">
    <citation type="submission" date="2016-04" db="EMBL/GenBank/DDBJ databases">
        <title>Genome sequence of Clostridium magnum DSM 2767.</title>
        <authorList>
            <person name="Poehlein A."/>
            <person name="Uhlig R."/>
            <person name="Fischer R."/>
            <person name="Bahl H."/>
            <person name="Daniel R."/>
        </authorList>
    </citation>
    <scope>NUCLEOTIDE SEQUENCE [LARGE SCALE GENOMIC DNA]</scope>
    <source>
        <strain evidence="9 10">DSM 2767</strain>
    </source>
</reference>
<sequence>MDVIRALAIVAVVVIHVSATILYRSDINSYIYKISIIINQLSRFSVPAFIFISGMGLTLSNKKELGYFAFIGRRFSRIVPQYILWCLIYIYLTTKNFEIYSVVYDVVYGKVFYHFYYVPLIIEFYLIYPFLYRFIGKKWAVITSFLLTFGILIYSHYFVMSDDMEWFLERKNLLDWIFYFSFGAFIGENLDRFLEKIRKYRRIIYVLFFLSIYIMLQEAFTSIRVGKDIEYATTFLRPTIFLYSILFILFVFCIQWKENIFMKWISYIAKNSYSIYLSHAIILYYFTQYYINNSFAINSLQFLVKAFIVSFISPIVINKAKNYL</sequence>
<evidence type="ECO:0000259" key="8">
    <source>
        <dbReference type="Pfam" id="PF01757"/>
    </source>
</evidence>
<comment type="caution">
    <text evidence="9">The sequence shown here is derived from an EMBL/GenBank/DDBJ whole genome shotgun (WGS) entry which is preliminary data.</text>
</comment>
<feature type="transmembrane region" description="Helical" evidence="7">
    <location>
        <begin position="203"/>
        <end position="223"/>
    </location>
</feature>
<keyword evidence="6 7" id="KW-0472">Membrane</keyword>
<feature type="transmembrane region" description="Helical" evidence="7">
    <location>
        <begin position="273"/>
        <end position="291"/>
    </location>
</feature>
<keyword evidence="4 7" id="KW-0812">Transmembrane</keyword>
<dbReference type="InterPro" id="IPR002656">
    <property type="entry name" value="Acyl_transf_3_dom"/>
</dbReference>
<keyword evidence="5 7" id="KW-1133">Transmembrane helix</keyword>
<keyword evidence="3" id="KW-1003">Cell membrane</keyword>
<dbReference type="GO" id="GO:0005886">
    <property type="term" value="C:plasma membrane"/>
    <property type="evidence" value="ECO:0007669"/>
    <property type="project" value="UniProtKB-SubCell"/>
</dbReference>
<evidence type="ECO:0000313" key="9">
    <source>
        <dbReference type="EMBL" id="KZL93735.1"/>
    </source>
</evidence>
<dbReference type="GO" id="GO:0016413">
    <property type="term" value="F:O-acetyltransferase activity"/>
    <property type="evidence" value="ECO:0007669"/>
    <property type="project" value="TreeGrafter"/>
</dbReference>
<feature type="transmembrane region" description="Helical" evidence="7">
    <location>
        <begin position="112"/>
        <end position="132"/>
    </location>
</feature>
<dbReference type="AlphaFoldDB" id="A0A162UBH2"/>
<feature type="domain" description="Acyltransferase 3" evidence="8">
    <location>
        <begin position="1"/>
        <end position="317"/>
    </location>
</feature>
<evidence type="ECO:0000256" key="4">
    <source>
        <dbReference type="ARBA" id="ARBA00022692"/>
    </source>
</evidence>
<protein>
    <submittedName>
        <fullName evidence="9">Putative poly-beta-1,6-N-acetyl-D-glucosamine export protein</fullName>
    </submittedName>
</protein>
<keyword evidence="10" id="KW-1185">Reference proteome</keyword>
<dbReference type="PANTHER" id="PTHR40074:SF2">
    <property type="entry name" value="O-ACETYLTRANSFERASE WECH"/>
    <property type="match status" value="1"/>
</dbReference>
<dbReference type="PANTHER" id="PTHR40074">
    <property type="entry name" value="O-ACETYLTRANSFERASE WECH"/>
    <property type="match status" value="1"/>
</dbReference>
<comment type="subcellular location">
    <subcellularLocation>
        <location evidence="1">Cell membrane</location>
        <topology evidence="1">Multi-pass membrane protein</topology>
    </subcellularLocation>
</comment>
<dbReference type="EMBL" id="LWAE01000001">
    <property type="protein sequence ID" value="KZL93735.1"/>
    <property type="molecule type" value="Genomic_DNA"/>
</dbReference>
<evidence type="ECO:0000256" key="5">
    <source>
        <dbReference type="ARBA" id="ARBA00022989"/>
    </source>
</evidence>
<name>A0A162UBH2_9CLOT</name>
<proteinExistence type="inferred from homology"/>
<feature type="transmembrane region" description="Helical" evidence="7">
    <location>
        <begin position="139"/>
        <end position="158"/>
    </location>
</feature>
<dbReference type="OrthoDB" id="65129at2"/>
<evidence type="ECO:0000256" key="3">
    <source>
        <dbReference type="ARBA" id="ARBA00022475"/>
    </source>
</evidence>
<dbReference type="RefSeq" id="WP_066618129.1">
    <property type="nucleotide sequence ID" value="NZ_FQXL01000012.1"/>
</dbReference>
<dbReference type="GO" id="GO:0009246">
    <property type="term" value="P:enterobacterial common antigen biosynthetic process"/>
    <property type="evidence" value="ECO:0007669"/>
    <property type="project" value="TreeGrafter"/>
</dbReference>
<evidence type="ECO:0000256" key="1">
    <source>
        <dbReference type="ARBA" id="ARBA00004651"/>
    </source>
</evidence>
<gene>
    <name evidence="9" type="primary">icaC</name>
    <name evidence="9" type="ORF">CLMAG_07860</name>
</gene>
<evidence type="ECO:0000256" key="7">
    <source>
        <dbReference type="SAM" id="Phobius"/>
    </source>
</evidence>
<evidence type="ECO:0000256" key="2">
    <source>
        <dbReference type="ARBA" id="ARBA00007400"/>
    </source>
</evidence>
<evidence type="ECO:0000313" key="10">
    <source>
        <dbReference type="Proteomes" id="UP000076603"/>
    </source>
</evidence>
<dbReference type="STRING" id="1121326.CLMAG_07860"/>
<dbReference type="Pfam" id="PF01757">
    <property type="entry name" value="Acyl_transf_3"/>
    <property type="match status" value="1"/>
</dbReference>
<comment type="similarity">
    <text evidence="2">Belongs to the acyltransferase 3 family.</text>
</comment>
<dbReference type="Proteomes" id="UP000076603">
    <property type="component" value="Unassembled WGS sequence"/>
</dbReference>
<feature type="transmembrane region" description="Helical" evidence="7">
    <location>
        <begin position="7"/>
        <end position="24"/>
    </location>
</feature>
<dbReference type="PATRIC" id="fig|1121326.3.peg.744"/>
<evidence type="ECO:0000256" key="6">
    <source>
        <dbReference type="ARBA" id="ARBA00023136"/>
    </source>
</evidence>
<feature type="transmembrane region" description="Helical" evidence="7">
    <location>
        <begin position="297"/>
        <end position="317"/>
    </location>
</feature>
<feature type="transmembrane region" description="Helical" evidence="7">
    <location>
        <begin position="235"/>
        <end position="253"/>
    </location>
</feature>
<organism evidence="9 10">
    <name type="scientific">Clostridium magnum DSM 2767</name>
    <dbReference type="NCBI Taxonomy" id="1121326"/>
    <lineage>
        <taxon>Bacteria</taxon>
        <taxon>Bacillati</taxon>
        <taxon>Bacillota</taxon>
        <taxon>Clostridia</taxon>
        <taxon>Eubacteriales</taxon>
        <taxon>Clostridiaceae</taxon>
        <taxon>Clostridium</taxon>
    </lineage>
</organism>
<accession>A0A162UBH2</accession>
<feature type="transmembrane region" description="Helical" evidence="7">
    <location>
        <begin position="173"/>
        <end position="191"/>
    </location>
</feature>